<proteinExistence type="predicted"/>
<organism evidence="1 2">
    <name type="scientific">Agromyces seonyuensis</name>
    <dbReference type="NCBI Taxonomy" id="2662446"/>
    <lineage>
        <taxon>Bacteria</taxon>
        <taxon>Bacillati</taxon>
        <taxon>Actinomycetota</taxon>
        <taxon>Actinomycetes</taxon>
        <taxon>Micrococcales</taxon>
        <taxon>Microbacteriaceae</taxon>
        <taxon>Agromyces</taxon>
    </lineage>
</organism>
<keyword evidence="2" id="KW-1185">Reference proteome</keyword>
<dbReference type="EMBL" id="WSTA01000034">
    <property type="protein sequence ID" value="MWB98718.1"/>
    <property type="molecule type" value="Genomic_DNA"/>
</dbReference>
<evidence type="ECO:0000313" key="2">
    <source>
        <dbReference type="Proteomes" id="UP000438182"/>
    </source>
</evidence>
<reference evidence="1 2" key="1">
    <citation type="submission" date="2019-12" db="EMBL/GenBank/DDBJ databases">
        <authorList>
            <person name="Kim Y.S."/>
        </authorList>
    </citation>
    <scope>NUCLEOTIDE SEQUENCE [LARGE SCALE GENOMIC DNA]</scope>
    <source>
        <strain evidence="1 2">MMS17-SY077</strain>
    </source>
</reference>
<name>A0A6I4NWQ3_9MICO</name>
<dbReference type="Proteomes" id="UP000438182">
    <property type="component" value="Unassembled WGS sequence"/>
</dbReference>
<comment type="caution">
    <text evidence="1">The sequence shown here is derived from an EMBL/GenBank/DDBJ whole genome shotgun (WGS) entry which is preliminary data.</text>
</comment>
<sequence length="152" mass="16875">MTNQTGAPGPAGALTPEHDHTHAAIECPVCFEQLQRNHDWWRARPEGSRLVGLVVAREDMPPILQQRTDLATFGVQILDFKFPAPQALEDWEQRLGRLFSTLQPGDVLVVVNERALGRTPDEAARTIRTLRRYGLVVKVLGHGARHLSDATG</sequence>
<accession>A0A6I4NWQ3</accession>
<dbReference type="SUPFAM" id="SSF53041">
    <property type="entry name" value="Resolvase-like"/>
    <property type="match status" value="1"/>
</dbReference>
<gene>
    <name evidence="1" type="ORF">GB864_09185</name>
</gene>
<dbReference type="AlphaFoldDB" id="A0A6I4NWQ3"/>
<dbReference type="InterPro" id="IPR036162">
    <property type="entry name" value="Resolvase-like_N_sf"/>
</dbReference>
<protein>
    <submittedName>
        <fullName evidence="1">Dehydrogenase</fullName>
    </submittedName>
</protein>
<dbReference type="RefSeq" id="WP_160424297.1">
    <property type="nucleotide sequence ID" value="NZ_WSTA01000034.1"/>
</dbReference>
<evidence type="ECO:0000313" key="1">
    <source>
        <dbReference type="EMBL" id="MWB98718.1"/>
    </source>
</evidence>
<dbReference type="GO" id="GO:0000150">
    <property type="term" value="F:DNA strand exchange activity"/>
    <property type="evidence" value="ECO:0007669"/>
    <property type="project" value="InterPro"/>
</dbReference>
<dbReference type="GO" id="GO:0003677">
    <property type="term" value="F:DNA binding"/>
    <property type="evidence" value="ECO:0007669"/>
    <property type="project" value="InterPro"/>
</dbReference>